<evidence type="ECO:0000313" key="1">
    <source>
        <dbReference type="EMBL" id="KJR85080.1"/>
    </source>
</evidence>
<dbReference type="Proteomes" id="UP000033710">
    <property type="component" value="Unassembled WGS sequence"/>
</dbReference>
<protein>
    <submittedName>
        <fullName evidence="1">Uncharacterized protein</fullName>
    </submittedName>
</protein>
<comment type="caution">
    <text evidence="1">The sequence shown here is derived from an EMBL/GenBank/DDBJ whole genome shotgun (WGS) entry which is preliminary data.</text>
</comment>
<dbReference type="EMBL" id="AXCR01000007">
    <property type="protein sequence ID" value="KJR85080.1"/>
    <property type="molecule type" value="Genomic_DNA"/>
</dbReference>
<dbReference type="GeneID" id="27671927"/>
<sequence length="106" mass="12284">MGGKSFYFSIGPKTQWRHKHAGLSFTRRQPEIKQQVSITWAGRLPFTSSPPHQYAETGFRVVGALLVLRFQDLMDRPPVPSADEHDVMISEHDLQNVAVRIWRRRE</sequence>
<reference evidence="1 2" key="1">
    <citation type="journal article" date="2014" name="BMC Genomics">
        <title>Comparative genomics of the major fungal agents of human and animal Sporotrichosis: Sporothrix schenckii and Sporothrix brasiliensis.</title>
        <authorList>
            <person name="Teixeira M.M."/>
            <person name="de Almeida L.G."/>
            <person name="Kubitschek-Barreira P."/>
            <person name="Alves F.L."/>
            <person name="Kioshima E.S."/>
            <person name="Abadio A.K."/>
            <person name="Fernandes L."/>
            <person name="Derengowski L.S."/>
            <person name="Ferreira K.S."/>
            <person name="Souza R.C."/>
            <person name="Ruiz J.C."/>
            <person name="de Andrade N.C."/>
            <person name="Paes H.C."/>
            <person name="Nicola A.M."/>
            <person name="Albuquerque P."/>
            <person name="Gerber A.L."/>
            <person name="Martins V.P."/>
            <person name="Peconick L.D."/>
            <person name="Neto A.V."/>
            <person name="Chaucanez C.B."/>
            <person name="Silva P.A."/>
            <person name="Cunha O.L."/>
            <person name="de Oliveira F.F."/>
            <person name="dos Santos T.C."/>
            <person name="Barros A.L."/>
            <person name="Soares M.A."/>
            <person name="de Oliveira L.M."/>
            <person name="Marini M.M."/>
            <person name="Villalobos-Duno H."/>
            <person name="Cunha M.M."/>
            <person name="de Hoog S."/>
            <person name="da Silveira J.F."/>
            <person name="Henrissat B."/>
            <person name="Nino-Vega G.A."/>
            <person name="Cisalpino P.S."/>
            <person name="Mora-Montes H.M."/>
            <person name="Almeida S.R."/>
            <person name="Stajich J.E."/>
            <person name="Lopes-Bezerra L.M."/>
            <person name="Vasconcelos A.T."/>
            <person name="Felipe M.S."/>
        </authorList>
    </citation>
    <scope>NUCLEOTIDE SEQUENCE [LARGE SCALE GENOMIC DNA]</scope>
    <source>
        <strain evidence="1 2">1099-18</strain>
    </source>
</reference>
<evidence type="ECO:0000313" key="2">
    <source>
        <dbReference type="Proteomes" id="UP000033710"/>
    </source>
</evidence>
<accession>A0A0F2M8E1</accession>
<organism evidence="1 2">
    <name type="scientific">Sporothrix schenckii 1099-18</name>
    <dbReference type="NCBI Taxonomy" id="1397361"/>
    <lineage>
        <taxon>Eukaryota</taxon>
        <taxon>Fungi</taxon>
        <taxon>Dikarya</taxon>
        <taxon>Ascomycota</taxon>
        <taxon>Pezizomycotina</taxon>
        <taxon>Sordariomycetes</taxon>
        <taxon>Sordariomycetidae</taxon>
        <taxon>Ophiostomatales</taxon>
        <taxon>Ophiostomataceae</taxon>
        <taxon>Sporothrix</taxon>
    </lineage>
</organism>
<reference evidence="1 2" key="2">
    <citation type="journal article" date="2015" name="Eukaryot. Cell">
        <title>Asexual propagation of a virulent clone complex in a human and feline outbreak of sporotrichosis.</title>
        <authorList>
            <person name="Teixeira Mde M."/>
            <person name="Rodrigues A.M."/>
            <person name="Tsui C.K."/>
            <person name="de Almeida L.G."/>
            <person name="Van Diepeningen A.D."/>
            <person name="van den Ende B.G."/>
            <person name="Fernandes G.F."/>
            <person name="Kano R."/>
            <person name="Hamelin R.C."/>
            <person name="Lopes-Bezerra L.M."/>
            <person name="Vasconcelos A.T."/>
            <person name="de Hoog S."/>
            <person name="de Camargo Z.P."/>
            <person name="Felipe M.S."/>
        </authorList>
    </citation>
    <scope>NUCLEOTIDE SEQUENCE [LARGE SCALE GENOMIC DNA]</scope>
    <source>
        <strain evidence="1 2">1099-18</strain>
    </source>
</reference>
<name>A0A0F2M8E1_SPOSC</name>
<dbReference type="KEGG" id="ssck:SPSK_10094"/>
<dbReference type="RefSeq" id="XP_016587756.1">
    <property type="nucleotide sequence ID" value="XM_016736650.1"/>
</dbReference>
<dbReference type="OrthoDB" id="76567at2759"/>
<proteinExistence type="predicted"/>
<dbReference type="VEuPathDB" id="FungiDB:SPSK_10094"/>
<dbReference type="AlphaFoldDB" id="A0A0F2M8E1"/>
<gene>
    <name evidence="1" type="ORF">SPSK_10094</name>
</gene>